<organism evidence="7 8">
    <name type="scientific">Panicum virgatum</name>
    <name type="common">Blackwell switchgrass</name>
    <dbReference type="NCBI Taxonomy" id="38727"/>
    <lineage>
        <taxon>Eukaryota</taxon>
        <taxon>Viridiplantae</taxon>
        <taxon>Streptophyta</taxon>
        <taxon>Embryophyta</taxon>
        <taxon>Tracheophyta</taxon>
        <taxon>Spermatophyta</taxon>
        <taxon>Magnoliopsida</taxon>
        <taxon>Liliopsida</taxon>
        <taxon>Poales</taxon>
        <taxon>Poaceae</taxon>
        <taxon>PACMAD clade</taxon>
        <taxon>Panicoideae</taxon>
        <taxon>Panicodae</taxon>
        <taxon>Paniceae</taxon>
        <taxon>Panicinae</taxon>
        <taxon>Panicum</taxon>
        <taxon>Panicum sect. Hiantes</taxon>
    </lineage>
</organism>
<keyword evidence="4" id="KW-0547">Nucleotide-binding</keyword>
<dbReference type="Pfam" id="PF18052">
    <property type="entry name" value="Rx_N"/>
    <property type="match status" value="1"/>
</dbReference>
<keyword evidence="8" id="KW-1185">Reference proteome</keyword>
<dbReference type="PANTHER" id="PTHR33377">
    <property type="entry name" value="OS10G0134700 PROTEIN-RELATED"/>
    <property type="match status" value="1"/>
</dbReference>
<dbReference type="Proteomes" id="UP000823388">
    <property type="component" value="Chromosome 4N"/>
</dbReference>
<keyword evidence="3" id="KW-0677">Repeat</keyword>
<protein>
    <recommendedName>
        <fullName evidence="6">Disease resistance N-terminal domain-containing protein</fullName>
    </recommendedName>
</protein>
<comment type="similarity">
    <text evidence="1">Belongs to the disease resistance NB-LRR family.</text>
</comment>
<dbReference type="GO" id="GO:0006952">
    <property type="term" value="P:defense response"/>
    <property type="evidence" value="ECO:0007669"/>
    <property type="project" value="UniProtKB-KW"/>
</dbReference>
<evidence type="ECO:0000259" key="6">
    <source>
        <dbReference type="Pfam" id="PF18052"/>
    </source>
</evidence>
<evidence type="ECO:0000256" key="3">
    <source>
        <dbReference type="ARBA" id="ARBA00022737"/>
    </source>
</evidence>
<evidence type="ECO:0000313" key="7">
    <source>
        <dbReference type="EMBL" id="KAG2607180.1"/>
    </source>
</evidence>
<keyword evidence="5" id="KW-0611">Plant defense</keyword>
<proteinExistence type="inferred from homology"/>
<dbReference type="InterPro" id="IPR027417">
    <property type="entry name" value="P-loop_NTPase"/>
</dbReference>
<dbReference type="PANTHER" id="PTHR33377:SF62">
    <property type="entry name" value="OS10G0133166 PROTEIN"/>
    <property type="match status" value="1"/>
</dbReference>
<gene>
    <name evidence="7" type="ORF">PVAP13_4NG183500</name>
</gene>
<dbReference type="SUPFAM" id="SSF52540">
    <property type="entry name" value="P-loop containing nucleoside triphosphate hydrolases"/>
    <property type="match status" value="1"/>
</dbReference>
<feature type="domain" description="Disease resistance N-terminal" evidence="6">
    <location>
        <begin position="8"/>
        <end position="90"/>
    </location>
</feature>
<name>A0A8T0T876_PANVG</name>
<evidence type="ECO:0000313" key="8">
    <source>
        <dbReference type="Proteomes" id="UP000823388"/>
    </source>
</evidence>
<dbReference type="EMBL" id="CM029044">
    <property type="protein sequence ID" value="KAG2607180.1"/>
    <property type="molecule type" value="Genomic_DNA"/>
</dbReference>
<evidence type="ECO:0000256" key="1">
    <source>
        <dbReference type="ARBA" id="ARBA00008894"/>
    </source>
</evidence>
<evidence type="ECO:0000256" key="5">
    <source>
        <dbReference type="ARBA" id="ARBA00022821"/>
    </source>
</evidence>
<keyword evidence="2" id="KW-0433">Leucine-rich repeat</keyword>
<reference evidence="7" key="1">
    <citation type="submission" date="2020-05" db="EMBL/GenBank/DDBJ databases">
        <title>WGS assembly of Panicum virgatum.</title>
        <authorList>
            <person name="Lovell J.T."/>
            <person name="Jenkins J."/>
            <person name="Shu S."/>
            <person name="Juenger T.E."/>
            <person name="Schmutz J."/>
        </authorList>
    </citation>
    <scope>NUCLEOTIDE SEQUENCE</scope>
    <source>
        <strain evidence="7">AP13</strain>
    </source>
</reference>
<comment type="caution">
    <text evidence="7">The sequence shown here is derived from an EMBL/GenBank/DDBJ whole genome shotgun (WGS) entry which is preliminary data.</text>
</comment>
<sequence>MEVIVPVVVSDLVCRLVSKLVHTYQEREHVGQKLRKLHLMLLKIHASIDEAEQRFITNQLILLQLKVFREAMCQGYYLLDTFESRATETEGDQDTKTAEGDQDAKRNHLYSISSFNPCKRIRRMSNVFRSMLLGDKDMSKLQEMICLLEDVDANVLAFNTLVSGYPRRPYDTYLYISNCLFGRHAEKEQIINFLLEQDDDSTDTTQALSKTLMESVCRDERVRGHFSWISFLDGDDLEGEMLETTITSRGEGMLITNHDLQLRRCLFIVDFALNVDQESWGMFYRRASNLMKGSGSKIVIISSLREAEKLGTKSPMILRNLEPEQFWYFFKAIAFGSTNPKEHPRLLSIGMQINAAIDGGFPRGQWYGGVLRENLDVHTWSLLLSFAKKAQKGDAHYGPRYKAVSIYTVGGTEASHSCVFRRSRMDVVNGKLPELTVHDVMSLGCRPKVAPTSKKFDALVWRSILPPYRVYVKTYETLDESDERKRQFRLSHRNSRVIFYYVVVSK</sequence>
<accession>A0A8T0T876</accession>
<dbReference type="GO" id="GO:0000166">
    <property type="term" value="F:nucleotide binding"/>
    <property type="evidence" value="ECO:0007669"/>
    <property type="project" value="UniProtKB-KW"/>
</dbReference>
<evidence type="ECO:0000256" key="2">
    <source>
        <dbReference type="ARBA" id="ARBA00022614"/>
    </source>
</evidence>
<evidence type="ECO:0000256" key="4">
    <source>
        <dbReference type="ARBA" id="ARBA00022741"/>
    </source>
</evidence>
<dbReference type="AlphaFoldDB" id="A0A8T0T876"/>
<dbReference type="InterPro" id="IPR041118">
    <property type="entry name" value="Rx_N"/>
</dbReference>